<keyword evidence="3" id="KW-1185">Reference proteome</keyword>
<dbReference type="STRING" id="1120955.SAMN03080610_03616"/>
<feature type="transmembrane region" description="Helical" evidence="1">
    <location>
        <begin position="12"/>
        <end position="32"/>
    </location>
</feature>
<evidence type="ECO:0000313" key="2">
    <source>
        <dbReference type="EMBL" id="SCZ46303.1"/>
    </source>
</evidence>
<dbReference type="EMBL" id="FMVW01000013">
    <property type="protein sequence ID" value="SCZ46303.1"/>
    <property type="molecule type" value="Genomic_DNA"/>
</dbReference>
<dbReference type="RefSeq" id="WP_092816497.1">
    <property type="nucleotide sequence ID" value="NZ_FMVW01000013.1"/>
</dbReference>
<reference evidence="2 3" key="1">
    <citation type="submission" date="2016-10" db="EMBL/GenBank/DDBJ databases">
        <authorList>
            <person name="de Groot N.N."/>
        </authorList>
    </citation>
    <scope>NUCLEOTIDE SEQUENCE [LARGE SCALE GENOMIC DNA]</scope>
    <source>
        <strain evidence="2 3">DSM 2698</strain>
    </source>
</reference>
<dbReference type="Proteomes" id="UP000199347">
    <property type="component" value="Unassembled WGS sequence"/>
</dbReference>
<gene>
    <name evidence="2" type="ORF">SAMN03080610_03616</name>
</gene>
<evidence type="ECO:0000256" key="1">
    <source>
        <dbReference type="SAM" id="Phobius"/>
    </source>
</evidence>
<feature type="transmembrane region" description="Helical" evidence="1">
    <location>
        <begin position="57"/>
        <end position="90"/>
    </location>
</feature>
<name>A0A1G5P9Q4_AFIMA</name>
<organism evidence="2 3">
    <name type="scientific">Afifella marina DSM 2698</name>
    <dbReference type="NCBI Taxonomy" id="1120955"/>
    <lineage>
        <taxon>Bacteria</taxon>
        <taxon>Pseudomonadati</taxon>
        <taxon>Pseudomonadota</taxon>
        <taxon>Alphaproteobacteria</taxon>
        <taxon>Hyphomicrobiales</taxon>
        <taxon>Afifellaceae</taxon>
        <taxon>Afifella</taxon>
    </lineage>
</organism>
<keyword evidence="1" id="KW-0472">Membrane</keyword>
<keyword evidence="1" id="KW-1133">Transmembrane helix</keyword>
<accession>A0A1G5P9Q4</accession>
<protein>
    <recommendedName>
        <fullName evidence="4">MotA/TolQ/ExbB proton channel family protein</fullName>
    </recommendedName>
</protein>
<dbReference type="NCBIfam" id="NF033914">
    <property type="entry name" value="antiphage_ZorA_1"/>
    <property type="match status" value="1"/>
</dbReference>
<proteinExistence type="predicted"/>
<dbReference type="AlphaFoldDB" id="A0A1G5P9Q4"/>
<feature type="transmembrane region" description="Helical" evidence="1">
    <location>
        <begin position="172"/>
        <end position="194"/>
    </location>
</feature>
<keyword evidence="1" id="KW-0812">Transmembrane</keyword>
<evidence type="ECO:0000313" key="3">
    <source>
        <dbReference type="Proteomes" id="UP000199347"/>
    </source>
</evidence>
<sequence>MGSIVWNGGVRFLAFWLVVGAILVLLASWWPWLDAHLVLAVIGEAIDGNLERVSQPGFAYALAAGLGALAIALLIAFLLLHVGALGLTLWRLRRAVMRTRDMVDFADQYETIHQRLSGSPLLRHAWKEFDETLVKPEPDLSEPIRNTVRPQTFFNISLARERLFGLKMMGSIPSYFVGTGLLLTFMGLVLALHTAAGGVSSPDADAMGNATRELLQVATFKFATSIAGLGASILLSFAFRAYAIWIESGFSAFCEGVEARLLYTAPQLISSQMNERIGAQLDELIRPS</sequence>
<dbReference type="OrthoDB" id="5741017at2"/>
<evidence type="ECO:0008006" key="4">
    <source>
        <dbReference type="Google" id="ProtNLM"/>
    </source>
</evidence>
<feature type="transmembrane region" description="Helical" evidence="1">
    <location>
        <begin position="214"/>
        <end position="239"/>
    </location>
</feature>